<evidence type="ECO:0000313" key="3">
    <source>
        <dbReference type="Proteomes" id="UP000434172"/>
    </source>
</evidence>
<evidence type="ECO:0000256" key="1">
    <source>
        <dbReference type="SAM" id="MobiDB-lite"/>
    </source>
</evidence>
<keyword evidence="3" id="KW-1185">Reference proteome</keyword>
<dbReference type="Proteomes" id="UP000434172">
    <property type="component" value="Unassembled WGS sequence"/>
</dbReference>
<sequence length="161" mass="17351">MVLLKLPATARVQLGPASFASNIPPSKEPTNTPGASTCLPLNHTSSSSFSSSPQPVFYTPRISHRPLTTSCCKLSTYLRQVRASNFTHAIVVLSSAHRPLRNGGGRRHEAAPRPTSAVHSCQFLGIAFPRIQLPSLPDKSHLDGLSPLHALCTPQIKFPQL</sequence>
<reference evidence="2 3" key="1">
    <citation type="submission" date="2019-12" db="EMBL/GenBank/DDBJ databases">
        <title>A genome sequence resource for the geographically widespread anthracnose pathogen Colletotrichum asianum.</title>
        <authorList>
            <person name="Meng Y."/>
        </authorList>
    </citation>
    <scope>NUCLEOTIDE SEQUENCE [LARGE SCALE GENOMIC DNA]</scope>
    <source>
        <strain evidence="2 3">ICMP 18580</strain>
    </source>
</reference>
<feature type="compositionally biased region" description="Polar residues" evidence="1">
    <location>
        <begin position="19"/>
        <end position="35"/>
    </location>
</feature>
<protein>
    <submittedName>
        <fullName evidence="2">Uncharacterized protein</fullName>
    </submittedName>
</protein>
<comment type="caution">
    <text evidence="2">The sequence shown here is derived from an EMBL/GenBank/DDBJ whole genome shotgun (WGS) entry which is preliminary data.</text>
</comment>
<accession>A0A8H3ZP11</accession>
<name>A0A8H3ZP11_9PEZI</name>
<proteinExistence type="predicted"/>
<organism evidence="2 3">
    <name type="scientific">Colletotrichum asianum</name>
    <dbReference type="NCBI Taxonomy" id="702518"/>
    <lineage>
        <taxon>Eukaryota</taxon>
        <taxon>Fungi</taxon>
        <taxon>Dikarya</taxon>
        <taxon>Ascomycota</taxon>
        <taxon>Pezizomycotina</taxon>
        <taxon>Sordariomycetes</taxon>
        <taxon>Hypocreomycetidae</taxon>
        <taxon>Glomerellales</taxon>
        <taxon>Glomerellaceae</taxon>
        <taxon>Colletotrichum</taxon>
        <taxon>Colletotrichum gloeosporioides species complex</taxon>
    </lineage>
</organism>
<dbReference type="EMBL" id="WOWK01000078">
    <property type="protein sequence ID" value="KAF0320816.1"/>
    <property type="molecule type" value="Genomic_DNA"/>
</dbReference>
<feature type="region of interest" description="Disordered" evidence="1">
    <location>
        <begin position="18"/>
        <end position="37"/>
    </location>
</feature>
<gene>
    <name evidence="2" type="ORF">GQ607_011900</name>
</gene>
<evidence type="ECO:0000313" key="2">
    <source>
        <dbReference type="EMBL" id="KAF0320816.1"/>
    </source>
</evidence>
<dbReference type="AlphaFoldDB" id="A0A8H3ZP11"/>